<dbReference type="PANTHER" id="PTHR47999:SF86">
    <property type="entry name" value="MYB-RELATED PROTEIN MYB4-LIKE"/>
    <property type="match status" value="1"/>
</dbReference>
<dbReference type="InterPro" id="IPR015495">
    <property type="entry name" value="Myb_TF_plants"/>
</dbReference>
<sequence length="338" mass="38118">MGRKPCCSKEGLNKGAWTPIEDKILIDYIKVNGEGKWRNLPKRAGLKRCGKSCRLRWLNYLRPDIKRGNITPDEEDLIIRLHKLLGNRWSLIAGRLPGRTDNEIKNYWNTNIGKKLQQGVPPGQPNHITSSINRQRPRSSHAKSSKSGEVTQLNKNNQEDTVPQDSQYLLTNVGLGGSSSSSSPYLVVRTKAIRNPVEFLRFHVDNSNLDNDNYDKVMAEDLAIENANTIVASSSLSVSSLSEKQQPVSESTPTFSGELENYNFNFMFGFDMDDPFLSELLNAPDICENLENTTTVGDSCTKNEKERSYFPSNYSQTTLFAEETQRNDLELWINGFSS</sequence>
<dbReference type="GO" id="GO:0000976">
    <property type="term" value="F:transcription cis-regulatory region binding"/>
    <property type="evidence" value="ECO:0007669"/>
    <property type="project" value="UniProtKB-ARBA"/>
</dbReference>
<dbReference type="GeneID" id="107769603"/>
<evidence type="ECO:0000313" key="6">
    <source>
        <dbReference type="RefSeq" id="XP_016444318.1"/>
    </source>
</evidence>
<evidence type="ECO:0000256" key="3">
    <source>
        <dbReference type="ARBA" id="ARBA00023125"/>
    </source>
</evidence>
<dbReference type="FunFam" id="1.10.10.60:FF:000001">
    <property type="entry name" value="MYB-related transcription factor"/>
    <property type="match status" value="1"/>
</dbReference>
<dbReference type="GO" id="GO:0010597">
    <property type="term" value="P:green leaf volatile biosynthetic process"/>
    <property type="evidence" value="ECO:0007669"/>
    <property type="project" value="UniProtKB-ARBA"/>
</dbReference>
<keyword evidence="4" id="KW-0539">Nucleus</keyword>
<comment type="subcellular location">
    <subcellularLocation>
        <location evidence="1">Nucleus</location>
    </subcellularLocation>
</comment>
<keyword evidence="2" id="KW-0677">Repeat</keyword>
<reference evidence="6" key="2">
    <citation type="submission" date="2025-08" db="UniProtKB">
        <authorList>
            <consortium name="RefSeq"/>
        </authorList>
    </citation>
    <scope>IDENTIFICATION</scope>
</reference>
<dbReference type="RefSeq" id="XP_016444318.1">
    <property type="nucleotide sequence ID" value="XM_016588832.1"/>
</dbReference>
<dbReference type="SUPFAM" id="SSF46689">
    <property type="entry name" value="Homeodomain-like"/>
    <property type="match status" value="1"/>
</dbReference>
<evidence type="ECO:0000256" key="1">
    <source>
        <dbReference type="ARBA" id="ARBA00004123"/>
    </source>
</evidence>
<accession>A0A1S3XWK0</accession>
<evidence type="ECO:0000256" key="2">
    <source>
        <dbReference type="ARBA" id="ARBA00022737"/>
    </source>
</evidence>
<dbReference type="Gene3D" id="1.10.10.60">
    <property type="entry name" value="Homeodomain-like"/>
    <property type="match status" value="2"/>
</dbReference>
<dbReference type="OrthoDB" id="2143914at2759"/>
<dbReference type="InterPro" id="IPR009057">
    <property type="entry name" value="Homeodomain-like_sf"/>
</dbReference>
<protein>
    <submittedName>
        <fullName evidence="6">Myb-related protein Myb4-like isoform X2</fullName>
    </submittedName>
</protein>
<keyword evidence="5" id="KW-1185">Reference proteome</keyword>
<dbReference type="InterPro" id="IPR001005">
    <property type="entry name" value="SANT/Myb"/>
</dbReference>
<dbReference type="PANTHER" id="PTHR47999">
    <property type="entry name" value="TRANSCRIPTION FACTOR MYB8-RELATED-RELATED"/>
    <property type="match status" value="1"/>
</dbReference>
<dbReference type="SMART" id="SM00717">
    <property type="entry name" value="SANT"/>
    <property type="match status" value="2"/>
</dbReference>
<keyword evidence="3" id="KW-0238">DNA-binding</keyword>
<reference evidence="5" key="1">
    <citation type="journal article" date="2014" name="Nat. Commun.">
        <title>The tobacco genome sequence and its comparison with those of tomato and potato.</title>
        <authorList>
            <person name="Sierro N."/>
            <person name="Battey J.N."/>
            <person name="Ouadi S."/>
            <person name="Bakaher N."/>
            <person name="Bovet L."/>
            <person name="Willig A."/>
            <person name="Goepfert S."/>
            <person name="Peitsch M.C."/>
            <person name="Ivanov N.V."/>
        </authorList>
    </citation>
    <scope>NUCLEOTIDE SEQUENCE [LARGE SCALE GENOMIC DNA]</scope>
</reference>
<dbReference type="PROSITE" id="PS50090">
    <property type="entry name" value="MYB_LIKE"/>
    <property type="match status" value="2"/>
</dbReference>
<dbReference type="AlphaFoldDB" id="A0A1S3XWK0"/>
<evidence type="ECO:0000313" key="5">
    <source>
        <dbReference type="Proteomes" id="UP000790787"/>
    </source>
</evidence>
<dbReference type="CDD" id="cd00167">
    <property type="entry name" value="SANT"/>
    <property type="match status" value="2"/>
</dbReference>
<dbReference type="GO" id="GO:0005634">
    <property type="term" value="C:nucleus"/>
    <property type="evidence" value="ECO:0007669"/>
    <property type="project" value="UniProtKB-SubCell"/>
</dbReference>
<dbReference type="InterPro" id="IPR017930">
    <property type="entry name" value="Myb_dom"/>
</dbReference>
<proteinExistence type="predicted"/>
<organism evidence="5 6">
    <name type="scientific">Nicotiana tabacum</name>
    <name type="common">Common tobacco</name>
    <dbReference type="NCBI Taxonomy" id="4097"/>
    <lineage>
        <taxon>Eukaryota</taxon>
        <taxon>Viridiplantae</taxon>
        <taxon>Streptophyta</taxon>
        <taxon>Embryophyta</taxon>
        <taxon>Tracheophyta</taxon>
        <taxon>Spermatophyta</taxon>
        <taxon>Magnoliopsida</taxon>
        <taxon>eudicotyledons</taxon>
        <taxon>Gunneridae</taxon>
        <taxon>Pentapetalae</taxon>
        <taxon>asterids</taxon>
        <taxon>lamiids</taxon>
        <taxon>Solanales</taxon>
        <taxon>Solanaceae</taxon>
        <taxon>Nicotianoideae</taxon>
        <taxon>Nicotianeae</taxon>
        <taxon>Nicotiana</taxon>
    </lineage>
</organism>
<dbReference type="Pfam" id="PF00249">
    <property type="entry name" value="Myb_DNA-binding"/>
    <property type="match status" value="2"/>
</dbReference>
<evidence type="ECO:0000256" key="4">
    <source>
        <dbReference type="ARBA" id="ARBA00023242"/>
    </source>
</evidence>
<gene>
    <name evidence="6" type="primary">LOC107769603</name>
</gene>
<dbReference type="PROSITE" id="PS51294">
    <property type="entry name" value="HTH_MYB"/>
    <property type="match status" value="2"/>
</dbReference>
<name>A0A1S3XWK0_TOBAC</name>
<dbReference type="Proteomes" id="UP000790787">
    <property type="component" value="Chromosome 20"/>
</dbReference>